<dbReference type="PANTHER" id="PTHR43019:SF23">
    <property type="entry name" value="PROTEASE DO-LIKE 5, CHLOROPLASTIC"/>
    <property type="match status" value="1"/>
</dbReference>
<keyword evidence="3" id="KW-0378">Hydrolase</keyword>
<organism evidence="3 4">
    <name type="scientific">Arachnia propionica</name>
    <dbReference type="NCBI Taxonomy" id="1750"/>
    <lineage>
        <taxon>Bacteria</taxon>
        <taxon>Bacillati</taxon>
        <taxon>Actinomycetota</taxon>
        <taxon>Actinomycetes</taxon>
        <taxon>Propionibacteriales</taxon>
        <taxon>Propionibacteriaceae</taxon>
        <taxon>Arachnia</taxon>
    </lineage>
</organism>
<dbReference type="EMBL" id="RQZG01000005">
    <property type="protein sequence ID" value="RRD05703.1"/>
    <property type="molecule type" value="Genomic_DNA"/>
</dbReference>
<dbReference type="OrthoDB" id="73775at2"/>
<evidence type="ECO:0000256" key="2">
    <source>
        <dbReference type="SAM" id="Phobius"/>
    </source>
</evidence>
<name>A0A3P1TB56_9ACTN</name>
<keyword evidence="2" id="KW-0812">Transmembrane</keyword>
<dbReference type="InterPro" id="IPR043504">
    <property type="entry name" value="Peptidase_S1_PA_chymotrypsin"/>
</dbReference>
<evidence type="ECO:0000256" key="1">
    <source>
        <dbReference type="SAM" id="MobiDB-lite"/>
    </source>
</evidence>
<dbReference type="PANTHER" id="PTHR43019">
    <property type="entry name" value="SERINE ENDOPROTEASE DEGS"/>
    <property type="match status" value="1"/>
</dbReference>
<feature type="compositionally biased region" description="Basic and acidic residues" evidence="1">
    <location>
        <begin position="439"/>
        <end position="457"/>
    </location>
</feature>
<dbReference type="InterPro" id="IPR009003">
    <property type="entry name" value="Peptidase_S1_PA"/>
</dbReference>
<feature type="region of interest" description="Disordered" evidence="1">
    <location>
        <begin position="437"/>
        <end position="461"/>
    </location>
</feature>
<proteinExistence type="predicted"/>
<gene>
    <name evidence="3" type="ORF">EII34_05700</name>
</gene>
<evidence type="ECO:0000313" key="4">
    <source>
        <dbReference type="Proteomes" id="UP000280819"/>
    </source>
</evidence>
<dbReference type="AlphaFoldDB" id="A0A3P1TB56"/>
<keyword evidence="2" id="KW-1133">Transmembrane helix</keyword>
<sequence length="511" mass="55011">MTPIICLTFPMQRVRPLLVLRWLLALAVVVLGVTVRPLAVWAEPTVATRIADQSFAGVHLVIDTWQMKATIPVLSLDQAAMDALEEQLKRQVSNGSLPETREAVTQAVIDAIEASPGTYFVATGETRSTEAQISAVGTGWTVTSDGYVVTAAHVVDKTQEELIQGVGRNALEKFLKSDLEVFASDDQWTEAQVKQIVSALHKVYAATMTLSDVRHEVRVRLEEPGASGKVGREVSAKVVDKGAGFPGPDWAILKVDGETNLPTIPLGDESRTVTGAEMFIVGYPGTPTFFPGATVDSENTPTITTGSVTAIKASEVNGQEVPMFQTQAPATGGNSGGPAFNSDGEAIGILVAGSVDPTTGAALDGQAWVIQGSVVKEALQRNSIIPEESETTKLYNEALEAFYVDHFVTAKETFEQVKQLYPGHPYVSGFIEKSQQGIDEGRDRTPPPPVEEPHGHEEQEEPDLTLWVMVGMGVCTVLLVVVVTVAMVSARRRRVPVPSHPQQGWGPPYRR</sequence>
<dbReference type="GO" id="GO:0006508">
    <property type="term" value="P:proteolysis"/>
    <property type="evidence" value="ECO:0007669"/>
    <property type="project" value="UniProtKB-KW"/>
</dbReference>
<keyword evidence="2" id="KW-0472">Membrane</keyword>
<dbReference type="GO" id="GO:0008233">
    <property type="term" value="F:peptidase activity"/>
    <property type="evidence" value="ECO:0007669"/>
    <property type="project" value="UniProtKB-KW"/>
</dbReference>
<dbReference type="Proteomes" id="UP000280819">
    <property type="component" value="Unassembled WGS sequence"/>
</dbReference>
<feature type="transmembrane region" description="Helical" evidence="2">
    <location>
        <begin position="466"/>
        <end position="488"/>
    </location>
</feature>
<evidence type="ECO:0000313" key="3">
    <source>
        <dbReference type="EMBL" id="RRD05703.1"/>
    </source>
</evidence>
<dbReference type="Pfam" id="PF13365">
    <property type="entry name" value="Trypsin_2"/>
    <property type="match status" value="1"/>
</dbReference>
<accession>A0A3P1TB56</accession>
<dbReference type="Gene3D" id="2.40.10.10">
    <property type="entry name" value="Trypsin-like serine proteases"/>
    <property type="match status" value="2"/>
</dbReference>
<reference evidence="3 4" key="1">
    <citation type="submission" date="2018-11" db="EMBL/GenBank/DDBJ databases">
        <title>Genomes From Bacteria Associated with the Canine Oral Cavity: a Test Case for Automated Genome-Based Taxonomic Assignment.</title>
        <authorList>
            <person name="Coil D.A."/>
            <person name="Jospin G."/>
            <person name="Darling A.E."/>
            <person name="Wallis C."/>
            <person name="Davis I.J."/>
            <person name="Harris S."/>
            <person name="Eisen J.A."/>
            <person name="Holcombe L.J."/>
            <person name="O'Flynn C."/>
        </authorList>
    </citation>
    <scope>NUCLEOTIDE SEQUENCE [LARGE SCALE GENOMIC DNA]</scope>
    <source>
        <strain evidence="3 4">OH887_COT-365</strain>
    </source>
</reference>
<protein>
    <submittedName>
        <fullName evidence="3">Serine protease</fullName>
    </submittedName>
</protein>
<dbReference type="SUPFAM" id="SSF50494">
    <property type="entry name" value="Trypsin-like serine proteases"/>
    <property type="match status" value="1"/>
</dbReference>
<keyword evidence="3" id="KW-0645">Protease</keyword>
<comment type="caution">
    <text evidence="3">The sequence shown here is derived from an EMBL/GenBank/DDBJ whole genome shotgun (WGS) entry which is preliminary data.</text>
</comment>